<comment type="pathway">
    <text evidence="1">Glycolipid biosynthesis; glycosylphosphatidylinositol-anchor biosynthesis.</text>
</comment>
<evidence type="ECO:0000256" key="1">
    <source>
        <dbReference type="ARBA" id="ARBA00004687"/>
    </source>
</evidence>
<keyword evidence="12" id="KW-1185">Reference proteome</keyword>
<name>A0A9D3MGG5_ANGAN</name>
<keyword evidence="4" id="KW-0337">GPI-anchor biosynthesis</keyword>
<dbReference type="PANTHER" id="PTHR48067:SF1">
    <property type="entry name" value="GPI-ANCHOR TRANSAMIDASE"/>
    <property type="match status" value="1"/>
</dbReference>
<dbReference type="PIRSF" id="PIRSF500138">
    <property type="entry name" value="GPI8"/>
    <property type="match status" value="1"/>
</dbReference>
<comment type="similarity">
    <text evidence="2">Belongs to the peptidase C13 family.</text>
</comment>
<feature type="active site" description="Nucleophile" evidence="8">
    <location>
        <position position="204"/>
    </location>
</feature>
<dbReference type="PRINTS" id="PR00776">
    <property type="entry name" value="HEMOGLOBNASE"/>
</dbReference>
<dbReference type="PANTHER" id="PTHR48067">
    <property type="entry name" value="GPI-ANCHOR TRANSAMIDASE"/>
    <property type="match status" value="1"/>
</dbReference>
<dbReference type="PIRSF" id="PIRSF019663">
    <property type="entry name" value="Legumain"/>
    <property type="match status" value="1"/>
</dbReference>
<feature type="region of interest" description="Disordered" evidence="9">
    <location>
        <begin position="409"/>
        <end position="465"/>
    </location>
</feature>
<dbReference type="AlphaFoldDB" id="A0A9D3MGG5"/>
<dbReference type="GO" id="GO:0016255">
    <property type="term" value="P:attachment of GPI anchor to protein"/>
    <property type="evidence" value="ECO:0007669"/>
    <property type="project" value="InterPro"/>
</dbReference>
<sequence>MAECRCFLYLKVFTLLLLHLLPAAGDNVEAKASQFFSSGHTNNWAVLVCTSRFWFNYRHVANTLSVYRSVKRLGIPDSHIVLMLADDMACSHRNPKPATVFSHKNMELNVYGDDVEVDYRGYEVTVENFLRVLTGRLPPSTPRSKRLLSDDRSNILIYLTGHGGNGFLKFQDSEEISNVELADAFEQMWQKRRYNELLFIIDTCQGASMYERFYSPNLMALASSQVGEDSLSHQPDLAIGVHLMDRYTFYLLEFLEDIHPASQANMNDLFKVCPKSQCVSTPGHRTDLFQRDPGSVLITDFFGSVRKVELTMETVNLTTPIIPEEDQGVAGGQRTEAQSYVDQLPVAEIIHQKPKLKDWHPPDGFILGLWTLILLVFSRPTASSTSSTSSEPSDFLPFASRLRGLSGLSVASRGGGERDGCPGRRRRSAPLRYTVCDSSGIDKSDEKALSGTGQVSVQLRSPVAQ</sequence>
<dbReference type="InterPro" id="IPR001096">
    <property type="entry name" value="Peptidase_C13"/>
</dbReference>
<gene>
    <name evidence="11" type="ORF">ANANG_G00127690</name>
</gene>
<protein>
    <recommendedName>
        <fullName evidence="3">GPI-anchor transamidase</fullName>
    </recommendedName>
    <alternativeName>
        <fullName evidence="6">Phosphatidylinositol-glycan biosynthesis class K protein</fullName>
    </alternativeName>
</protein>
<keyword evidence="5 10" id="KW-0732">Signal</keyword>
<dbReference type="Gene3D" id="3.40.50.1460">
    <property type="match status" value="1"/>
</dbReference>
<evidence type="ECO:0000256" key="3">
    <source>
        <dbReference type="ARBA" id="ARBA00019393"/>
    </source>
</evidence>
<feature type="signal peptide" evidence="10">
    <location>
        <begin position="1"/>
        <end position="25"/>
    </location>
</feature>
<feature type="active site" evidence="8">
    <location>
        <position position="162"/>
    </location>
</feature>
<evidence type="ECO:0000256" key="5">
    <source>
        <dbReference type="ARBA" id="ARBA00022729"/>
    </source>
</evidence>
<organism evidence="11 12">
    <name type="scientific">Anguilla anguilla</name>
    <name type="common">European freshwater eel</name>
    <name type="synonym">Muraena anguilla</name>
    <dbReference type="NCBI Taxonomy" id="7936"/>
    <lineage>
        <taxon>Eukaryota</taxon>
        <taxon>Metazoa</taxon>
        <taxon>Chordata</taxon>
        <taxon>Craniata</taxon>
        <taxon>Vertebrata</taxon>
        <taxon>Euteleostomi</taxon>
        <taxon>Actinopterygii</taxon>
        <taxon>Neopterygii</taxon>
        <taxon>Teleostei</taxon>
        <taxon>Anguilliformes</taxon>
        <taxon>Anguillidae</taxon>
        <taxon>Anguilla</taxon>
    </lineage>
</organism>
<evidence type="ECO:0000256" key="4">
    <source>
        <dbReference type="ARBA" id="ARBA00022502"/>
    </source>
</evidence>
<dbReference type="FunFam" id="3.40.50.1460:FF:000002">
    <property type="entry name" value="GPI-anchor transamidase"/>
    <property type="match status" value="1"/>
</dbReference>
<dbReference type="InterPro" id="IPR028361">
    <property type="entry name" value="GPI_transamidase"/>
</dbReference>
<comment type="subunit">
    <text evidence="7">Heteropentamer. Part of the GPI-anchor transamidase complex, consisting of PIGK, PIGT, PIGS, PIGU and GAA1. Interacts with GPAA1. Interacts with PIGT; this interaction, via a disulfide link, stabilizes the expression of GAA1 and PIGK and links them to PIGS.</text>
</comment>
<dbReference type="GO" id="GO:0006508">
    <property type="term" value="P:proteolysis"/>
    <property type="evidence" value="ECO:0007669"/>
    <property type="project" value="InterPro"/>
</dbReference>
<evidence type="ECO:0000256" key="8">
    <source>
        <dbReference type="PIRSR" id="PIRSR019663-1"/>
    </source>
</evidence>
<reference evidence="11" key="1">
    <citation type="submission" date="2021-01" db="EMBL/GenBank/DDBJ databases">
        <title>A chromosome-scale assembly of European eel, Anguilla anguilla.</title>
        <authorList>
            <person name="Henkel C."/>
            <person name="Jong-Raadsen S.A."/>
            <person name="Dufour S."/>
            <person name="Weltzien F.-A."/>
            <person name="Palstra A.P."/>
            <person name="Pelster B."/>
            <person name="Spaink H.P."/>
            <person name="Van Den Thillart G.E."/>
            <person name="Jansen H."/>
            <person name="Zahm M."/>
            <person name="Klopp C."/>
            <person name="Cedric C."/>
            <person name="Louis A."/>
            <person name="Berthelot C."/>
            <person name="Parey E."/>
            <person name="Roest Crollius H."/>
            <person name="Montfort J."/>
            <person name="Robinson-Rechavi M."/>
            <person name="Bucao C."/>
            <person name="Bouchez O."/>
            <person name="Gislard M."/>
            <person name="Lluch J."/>
            <person name="Milhes M."/>
            <person name="Lampietro C."/>
            <person name="Lopez Roques C."/>
            <person name="Donnadieu C."/>
            <person name="Braasch I."/>
            <person name="Desvignes T."/>
            <person name="Postlethwait J."/>
            <person name="Bobe J."/>
            <person name="Guiguen Y."/>
            <person name="Dirks R."/>
        </authorList>
    </citation>
    <scope>NUCLEOTIDE SEQUENCE</scope>
    <source>
        <strain evidence="11">Tag_6206</strain>
        <tissue evidence="11">Liver</tissue>
    </source>
</reference>
<evidence type="ECO:0000256" key="2">
    <source>
        <dbReference type="ARBA" id="ARBA00009941"/>
    </source>
</evidence>
<evidence type="ECO:0000256" key="10">
    <source>
        <dbReference type="SAM" id="SignalP"/>
    </source>
</evidence>
<accession>A0A9D3MGG5</accession>
<dbReference type="GO" id="GO:0006506">
    <property type="term" value="P:GPI anchor biosynthetic process"/>
    <property type="evidence" value="ECO:0007669"/>
    <property type="project" value="UniProtKB-KW"/>
</dbReference>
<evidence type="ECO:0000313" key="12">
    <source>
        <dbReference type="Proteomes" id="UP001044222"/>
    </source>
</evidence>
<dbReference type="Pfam" id="PF01650">
    <property type="entry name" value="Peptidase_C13"/>
    <property type="match status" value="1"/>
</dbReference>
<comment type="caution">
    <text evidence="11">The sequence shown here is derived from an EMBL/GenBank/DDBJ whole genome shotgun (WGS) entry which is preliminary data.</text>
</comment>
<evidence type="ECO:0000256" key="6">
    <source>
        <dbReference type="ARBA" id="ARBA00029842"/>
    </source>
</evidence>
<feature type="chain" id="PRO_5039282503" description="GPI-anchor transamidase" evidence="10">
    <location>
        <begin position="26"/>
        <end position="465"/>
    </location>
</feature>
<evidence type="ECO:0000313" key="11">
    <source>
        <dbReference type="EMBL" id="KAG5847581.1"/>
    </source>
</evidence>
<dbReference type="EMBL" id="JAFIRN010000006">
    <property type="protein sequence ID" value="KAG5847581.1"/>
    <property type="molecule type" value="Genomic_DNA"/>
</dbReference>
<dbReference type="Proteomes" id="UP001044222">
    <property type="component" value="Chromosome 6"/>
</dbReference>
<feature type="compositionally biased region" description="Polar residues" evidence="9">
    <location>
        <begin position="451"/>
        <end position="465"/>
    </location>
</feature>
<dbReference type="GO" id="GO:0042765">
    <property type="term" value="C:GPI-anchor transamidase complex"/>
    <property type="evidence" value="ECO:0007669"/>
    <property type="project" value="InterPro"/>
</dbReference>
<proteinExistence type="inferred from homology"/>
<evidence type="ECO:0000256" key="7">
    <source>
        <dbReference type="ARBA" id="ARBA00093482"/>
    </source>
</evidence>
<evidence type="ECO:0000256" key="9">
    <source>
        <dbReference type="SAM" id="MobiDB-lite"/>
    </source>
</evidence>
<dbReference type="GO" id="GO:0003923">
    <property type="term" value="F:GPI-anchor transamidase activity"/>
    <property type="evidence" value="ECO:0007669"/>
    <property type="project" value="InterPro"/>
</dbReference>